<dbReference type="Pfam" id="PF20478">
    <property type="entry name" value="P2RX7_C"/>
    <property type="match status" value="1"/>
</dbReference>
<evidence type="ECO:0000259" key="2">
    <source>
        <dbReference type="Pfam" id="PF20478"/>
    </source>
</evidence>
<dbReference type="RefSeq" id="XP_022331820.1">
    <property type="nucleotide sequence ID" value="XM_022476112.1"/>
</dbReference>
<keyword evidence="3" id="KW-1185">Reference proteome</keyword>
<name>A0A8B8DVA9_CRAVI</name>
<feature type="region of interest" description="Disordered" evidence="1">
    <location>
        <begin position="26"/>
        <end position="56"/>
    </location>
</feature>
<feature type="domain" description="P2X purinoreceptor 7 intracellular" evidence="2">
    <location>
        <begin position="30"/>
        <end position="183"/>
    </location>
</feature>
<dbReference type="OrthoDB" id="5955457at2759"/>
<dbReference type="GeneID" id="111129652"/>
<evidence type="ECO:0000256" key="1">
    <source>
        <dbReference type="SAM" id="MobiDB-lite"/>
    </source>
</evidence>
<protein>
    <submittedName>
        <fullName evidence="4">P2X purinoceptor 7-like</fullName>
    </submittedName>
</protein>
<evidence type="ECO:0000313" key="4">
    <source>
        <dbReference type="RefSeq" id="XP_022331820.1"/>
    </source>
</evidence>
<sequence>MDESLHSDEFPDFVVQPYQFEPLRNNEYAQQIANNESSSEEDMEEESTNQSSPPPDTKWCKCGNCIIMETTRECKCCVDIPEVSSRLEENESSSICCIIQHPSFKVNCLNQHVLEVSYYEYIQDNGPLGNDEPIHELYRHLAYRRFARFIWRRLGRHNRRILPSCVVTAVRQKYPSQQYCGFRYPGEPR</sequence>
<reference evidence="4" key="1">
    <citation type="submission" date="2025-08" db="UniProtKB">
        <authorList>
            <consortium name="RefSeq"/>
        </authorList>
    </citation>
    <scope>IDENTIFICATION</scope>
    <source>
        <tissue evidence="4">Whole sample</tissue>
    </source>
</reference>
<dbReference type="PANTHER" id="PTHR36981:SF1">
    <property type="entry name" value="P2X PURINORECEPTOR 7 INTRACELLULAR DOMAIN-CONTAINING PROTEIN"/>
    <property type="match status" value="1"/>
</dbReference>
<dbReference type="AlphaFoldDB" id="A0A8B8DVA9"/>
<proteinExistence type="predicted"/>
<dbReference type="InterPro" id="IPR046815">
    <property type="entry name" value="P2RX7_C"/>
</dbReference>
<accession>A0A8B8DVA9</accession>
<dbReference type="Proteomes" id="UP000694844">
    <property type="component" value="Chromosome 4"/>
</dbReference>
<dbReference type="KEGG" id="cvn:111129652"/>
<feature type="compositionally biased region" description="Acidic residues" evidence="1">
    <location>
        <begin position="38"/>
        <end position="47"/>
    </location>
</feature>
<dbReference type="PANTHER" id="PTHR36981">
    <property type="entry name" value="ZGC:195170"/>
    <property type="match status" value="1"/>
</dbReference>
<evidence type="ECO:0000313" key="3">
    <source>
        <dbReference type="Proteomes" id="UP000694844"/>
    </source>
</evidence>
<organism evidence="3 4">
    <name type="scientific">Crassostrea virginica</name>
    <name type="common">Eastern oyster</name>
    <dbReference type="NCBI Taxonomy" id="6565"/>
    <lineage>
        <taxon>Eukaryota</taxon>
        <taxon>Metazoa</taxon>
        <taxon>Spiralia</taxon>
        <taxon>Lophotrochozoa</taxon>
        <taxon>Mollusca</taxon>
        <taxon>Bivalvia</taxon>
        <taxon>Autobranchia</taxon>
        <taxon>Pteriomorphia</taxon>
        <taxon>Ostreida</taxon>
        <taxon>Ostreoidea</taxon>
        <taxon>Ostreidae</taxon>
        <taxon>Crassostrea</taxon>
    </lineage>
</organism>
<gene>
    <name evidence="4" type="primary">LOC111129652</name>
</gene>